<organism evidence="2 3">
    <name type="scientific">Nocardioides endophyticus</name>
    <dbReference type="NCBI Taxonomy" id="1353775"/>
    <lineage>
        <taxon>Bacteria</taxon>
        <taxon>Bacillati</taxon>
        <taxon>Actinomycetota</taxon>
        <taxon>Actinomycetes</taxon>
        <taxon>Propionibacteriales</taxon>
        <taxon>Nocardioidaceae</taxon>
        <taxon>Nocardioides</taxon>
    </lineage>
</organism>
<reference evidence="3" key="1">
    <citation type="journal article" date="2019" name="Int. J. Syst. Evol. Microbiol.">
        <title>The Global Catalogue of Microorganisms (GCM) 10K type strain sequencing project: providing services to taxonomists for standard genome sequencing and annotation.</title>
        <authorList>
            <consortium name="The Broad Institute Genomics Platform"/>
            <consortium name="The Broad Institute Genome Sequencing Center for Infectious Disease"/>
            <person name="Wu L."/>
            <person name="Ma J."/>
        </authorList>
    </citation>
    <scope>NUCLEOTIDE SEQUENCE [LARGE SCALE GENOMIC DNA]</scope>
    <source>
        <strain evidence="3">JCM 18532</strain>
    </source>
</reference>
<evidence type="ECO:0000259" key="1">
    <source>
        <dbReference type="Pfam" id="PF14206"/>
    </source>
</evidence>
<evidence type="ECO:0000313" key="3">
    <source>
        <dbReference type="Proteomes" id="UP001499882"/>
    </source>
</evidence>
<comment type="caution">
    <text evidence="2">The sequence shown here is derived from an EMBL/GenBank/DDBJ whole genome shotgun (WGS) entry which is preliminary data.</text>
</comment>
<sequence>MLAPVTSRWPCPCCGHLTLPDGPGAYELCPVCFWEDDGTQLRWPMSPDGANGISLVEAQQRYRRTGAMDGGFRRKVRRPLAGELLDPGWRPFDADVDWTHPEMPGERWPANPEALYYWRPTYWNGDPHRTPAPPRELTGDDRLVQHLITEVPEIQSVVDAVEWKYGEAAPMAICARAADVAIGAYRDGRADLGLRIARALNPGLDESSELYAPNCVSISFLENDGWHDDALLHFFDQWPDELRAEIREQLAHVAWSRAQSTARLNLWESSRGQPIHVVEDQLRNLDGIHNGGLHAELHRALIARVLSDHRWGFKHPLAALALAWRYRSVQSPLRTLNWLRRPRFAG</sequence>
<dbReference type="Proteomes" id="UP001499882">
    <property type="component" value="Unassembled WGS sequence"/>
</dbReference>
<dbReference type="EMBL" id="BAABKN010000032">
    <property type="protein sequence ID" value="GAA4755651.1"/>
    <property type="molecule type" value="Genomic_DNA"/>
</dbReference>
<protein>
    <recommendedName>
        <fullName evidence="1">Cysteine-rich CPCC domain-containing protein</fullName>
    </recommendedName>
</protein>
<gene>
    <name evidence="2" type="ORF">GCM10023350_46410</name>
</gene>
<dbReference type="InterPro" id="IPR025983">
    <property type="entry name" value="Cys_rich_CPCC"/>
</dbReference>
<name>A0ABP8ZG83_9ACTN</name>
<accession>A0ABP8ZG83</accession>
<feature type="domain" description="Cysteine-rich CPCC" evidence="1">
    <location>
        <begin position="10"/>
        <end position="81"/>
    </location>
</feature>
<evidence type="ECO:0000313" key="2">
    <source>
        <dbReference type="EMBL" id="GAA4755651.1"/>
    </source>
</evidence>
<proteinExistence type="predicted"/>
<keyword evidence="3" id="KW-1185">Reference proteome</keyword>
<dbReference type="Pfam" id="PF14206">
    <property type="entry name" value="Cys_rich_CPCC"/>
    <property type="match status" value="1"/>
</dbReference>